<reference evidence="2" key="1">
    <citation type="submission" date="2015-09" db="EMBL/GenBank/DDBJ databases">
        <title>De novo assembly of Pectinophora gossypiella (Pink Bollworm) gut transcriptome.</title>
        <authorList>
            <person name="Tassone E.E."/>
        </authorList>
    </citation>
    <scope>NUCLEOTIDE SEQUENCE</scope>
</reference>
<feature type="transmembrane region" description="Helical" evidence="1">
    <location>
        <begin position="208"/>
        <end position="225"/>
    </location>
</feature>
<dbReference type="OrthoDB" id="110174at2759"/>
<dbReference type="InterPro" id="IPR026620">
    <property type="entry name" value="TMEM177"/>
</dbReference>
<evidence type="ECO:0008006" key="3">
    <source>
        <dbReference type="Google" id="ProtNLM"/>
    </source>
</evidence>
<feature type="transmembrane region" description="Helical" evidence="1">
    <location>
        <begin position="172"/>
        <end position="188"/>
    </location>
</feature>
<name>A0A1E1WAB7_PECGO</name>
<accession>A0A1E1WAB7</accession>
<dbReference type="EMBL" id="GDQN01007243">
    <property type="protein sequence ID" value="JAT83811.1"/>
    <property type="molecule type" value="Transcribed_RNA"/>
</dbReference>
<keyword evidence="1" id="KW-0472">Membrane</keyword>
<sequence length="320" mass="37156">MTTRRPVSWFLTERGRSFSFSVVTGSAIALTVVKFAPHTFLLEKYKEFVHYYRDSKPVELPKELRDRCQQCIDILQLPDAHRKLVTPFTAFGFDMFHAGSLKSKFGAAVGVPVNFTYKSFDDIQNDDIQVNMKKVNWESETGKKLADALLLPEKVQQFAICREILMTQNSKVIFESVYPFICLFFAYNSSTYLNKRLNLYSAPTMLRGTMYSLIGIFSLGLYFLMKDMTEVHYETRTDKTLCDLGPDFVESGVIFYDKLLKRNQALRELMGKEGEKKYTKLGNENYGIRHPRLALVHRKQFFEEKLKEIRNDNVDITLEN</sequence>
<feature type="transmembrane region" description="Helical" evidence="1">
    <location>
        <begin position="18"/>
        <end position="36"/>
    </location>
</feature>
<dbReference type="PANTHER" id="PTHR21824">
    <property type="entry name" value="TRANSMEMBRANE PROTEIN 177"/>
    <property type="match status" value="1"/>
</dbReference>
<protein>
    <recommendedName>
        <fullName evidence="3">Transmembrane protein 177</fullName>
    </recommendedName>
</protein>
<evidence type="ECO:0000313" key="2">
    <source>
        <dbReference type="EMBL" id="JAT83811.1"/>
    </source>
</evidence>
<evidence type="ECO:0000256" key="1">
    <source>
        <dbReference type="SAM" id="Phobius"/>
    </source>
</evidence>
<dbReference type="GO" id="GO:0016020">
    <property type="term" value="C:membrane"/>
    <property type="evidence" value="ECO:0007669"/>
    <property type="project" value="TreeGrafter"/>
</dbReference>
<dbReference type="AlphaFoldDB" id="A0A1E1WAB7"/>
<keyword evidence="1" id="KW-0812">Transmembrane</keyword>
<keyword evidence="1" id="KW-1133">Transmembrane helix</keyword>
<gene>
    <name evidence="2" type="ORF">g.7710</name>
</gene>
<proteinExistence type="predicted"/>
<organism evidence="2">
    <name type="scientific">Pectinophora gossypiella</name>
    <name type="common">Cotton pink bollworm</name>
    <name type="synonym">Depressaria gossypiella</name>
    <dbReference type="NCBI Taxonomy" id="13191"/>
    <lineage>
        <taxon>Eukaryota</taxon>
        <taxon>Metazoa</taxon>
        <taxon>Ecdysozoa</taxon>
        <taxon>Arthropoda</taxon>
        <taxon>Hexapoda</taxon>
        <taxon>Insecta</taxon>
        <taxon>Pterygota</taxon>
        <taxon>Neoptera</taxon>
        <taxon>Endopterygota</taxon>
        <taxon>Lepidoptera</taxon>
        <taxon>Glossata</taxon>
        <taxon>Ditrysia</taxon>
        <taxon>Gelechioidea</taxon>
        <taxon>Gelechiidae</taxon>
        <taxon>Apatetrinae</taxon>
        <taxon>Pectinophora</taxon>
    </lineage>
</organism>
<dbReference type="PANTHER" id="PTHR21824:SF4">
    <property type="entry name" value="TRANSMEMBRANE PROTEIN 177"/>
    <property type="match status" value="1"/>
</dbReference>